<feature type="region of interest" description="Disordered" evidence="1">
    <location>
        <begin position="392"/>
        <end position="419"/>
    </location>
</feature>
<comment type="caution">
    <text evidence="2">The sequence shown here is derived from an EMBL/GenBank/DDBJ whole genome shotgun (WGS) entry which is preliminary data.</text>
</comment>
<feature type="compositionally biased region" description="Acidic residues" evidence="1">
    <location>
        <begin position="710"/>
        <end position="723"/>
    </location>
</feature>
<feature type="compositionally biased region" description="Polar residues" evidence="1">
    <location>
        <begin position="182"/>
        <end position="206"/>
    </location>
</feature>
<gene>
    <name evidence="2" type="ORF">PGT21_021006</name>
    <name evidence="3" type="ORF">PGTUg99_011020</name>
</gene>
<reference evidence="4 5" key="1">
    <citation type="submission" date="2019-05" db="EMBL/GenBank/DDBJ databases">
        <title>Emergence of the Ug99 lineage of the wheat stem rust pathogen through somatic hybridization.</title>
        <authorList>
            <person name="Li F."/>
            <person name="Upadhyaya N.M."/>
            <person name="Sperschneider J."/>
            <person name="Matny O."/>
            <person name="Nguyen-Phuc H."/>
            <person name="Mago R."/>
            <person name="Raley C."/>
            <person name="Miller M.E."/>
            <person name="Silverstein K.A.T."/>
            <person name="Henningsen E."/>
            <person name="Hirsch C.D."/>
            <person name="Visser B."/>
            <person name="Pretorius Z.A."/>
            <person name="Steffenson B.J."/>
            <person name="Schwessinger B."/>
            <person name="Dodds P.N."/>
            <person name="Figueroa M."/>
        </authorList>
    </citation>
    <scope>NUCLEOTIDE SEQUENCE [LARGE SCALE GENOMIC DNA]</scope>
    <source>
        <strain evidence="2">21-0</strain>
        <strain evidence="3 5">Ug99</strain>
    </source>
</reference>
<feature type="region of interest" description="Disordered" evidence="1">
    <location>
        <begin position="351"/>
        <end position="370"/>
    </location>
</feature>
<feature type="compositionally biased region" description="Low complexity" evidence="1">
    <location>
        <begin position="15"/>
        <end position="24"/>
    </location>
</feature>
<feature type="region of interest" description="Disordered" evidence="1">
    <location>
        <begin position="1"/>
        <end position="24"/>
    </location>
</feature>
<evidence type="ECO:0000313" key="4">
    <source>
        <dbReference type="Proteomes" id="UP000324748"/>
    </source>
</evidence>
<feature type="compositionally biased region" description="Acidic residues" evidence="1">
    <location>
        <begin position="675"/>
        <end position="703"/>
    </location>
</feature>
<feature type="region of interest" description="Disordered" evidence="1">
    <location>
        <begin position="89"/>
        <end position="275"/>
    </location>
</feature>
<dbReference type="AlphaFoldDB" id="A0A5B0LU34"/>
<dbReference type="EMBL" id="VSWC01000184">
    <property type="protein sequence ID" value="KAA1067895.1"/>
    <property type="molecule type" value="Genomic_DNA"/>
</dbReference>
<evidence type="ECO:0000313" key="3">
    <source>
        <dbReference type="EMBL" id="KAA1091757.1"/>
    </source>
</evidence>
<feature type="region of interest" description="Disordered" evidence="1">
    <location>
        <begin position="509"/>
        <end position="541"/>
    </location>
</feature>
<name>A0A5B0LU34_PUCGR</name>
<feature type="region of interest" description="Disordered" evidence="1">
    <location>
        <begin position="651"/>
        <end position="723"/>
    </location>
</feature>
<evidence type="ECO:0000313" key="5">
    <source>
        <dbReference type="Proteomes" id="UP000325313"/>
    </source>
</evidence>
<sequence>MQPTQYIIGGPGPQQPQYQAQAQGRTPLVVPIRYHPYQLGIPSSSPHLPPPGQTSDIRCVYPGNRPSNNQQQPPPFLSNISRVIHNTSTHPTHQHLIPSNPTLRTSSDGMGSAASHVQYHTDEVQRSGHAHKSVGNSSHAHESVGARESVSHGIQDAGHARDSVGHGIQDSGHARESVGHASHSSHACQSLNSSHSSHARESLNSSHARDSVGHGIQDSGHARHSIGHANHSSRARESLSHESREPTPVLPDRILSPAIPPVSSAPQPSKAADKLKAQLTPDDVMATYEKKTLSQLRDLQRTHVIYKCLNLAIKLEAQDLYFEYQTKQHLLSLKHCRPFSALTKYLGQRRTRQKQSSWHKFQKNDKSAQEALRNTEHNIGQRNKAVSALYKQADPSNRNSGVEGRMLESSSDPNADERDRFGHIFKSTQKVRQEVKAWAEGVQLKLKELSDQFGIEGFLVLAGQEHRNPFFFQGGSVYGDQYLQGLIDKDGDPIRKFAVWTAGAKKTIKKKTPKAPNPAVASLPNNTVNGQPPKKKSRAELAAENRDVCQGSLALNHQHIGQEFKKMYLEVQADSVKKDTRGWPGTNTALRLAVYNRKLVVHDNPVGLLAEDILNVPIKKMDIETTWPVLRGLKNKWIELVELQPDEAPKTPLVRKRKASAIESTPATKKRIADETEDEDEEEETEDEEEEEDETEDEDELIDDFQKFFDEDDDDEDNDYEMQ</sequence>
<dbReference type="Proteomes" id="UP000325313">
    <property type="component" value="Unassembled WGS sequence"/>
</dbReference>
<keyword evidence="4" id="KW-1185">Reference proteome</keyword>
<organism evidence="2 4">
    <name type="scientific">Puccinia graminis f. sp. tritici</name>
    <dbReference type="NCBI Taxonomy" id="56615"/>
    <lineage>
        <taxon>Eukaryota</taxon>
        <taxon>Fungi</taxon>
        <taxon>Dikarya</taxon>
        <taxon>Basidiomycota</taxon>
        <taxon>Pucciniomycotina</taxon>
        <taxon>Pucciniomycetes</taxon>
        <taxon>Pucciniales</taxon>
        <taxon>Pucciniaceae</taxon>
        <taxon>Puccinia</taxon>
    </lineage>
</organism>
<evidence type="ECO:0000256" key="1">
    <source>
        <dbReference type="SAM" id="MobiDB-lite"/>
    </source>
</evidence>
<dbReference type="Proteomes" id="UP000324748">
    <property type="component" value="Unassembled WGS sequence"/>
</dbReference>
<proteinExistence type="predicted"/>
<dbReference type="EMBL" id="VDEP01000383">
    <property type="protein sequence ID" value="KAA1091757.1"/>
    <property type="molecule type" value="Genomic_DNA"/>
</dbReference>
<protein>
    <submittedName>
        <fullName evidence="2">Uncharacterized protein</fullName>
    </submittedName>
</protein>
<accession>A0A5B0LU34</accession>
<feature type="compositionally biased region" description="Polar residues" evidence="1">
    <location>
        <begin position="89"/>
        <end position="109"/>
    </location>
</feature>
<feature type="compositionally biased region" description="Basic and acidic residues" evidence="1">
    <location>
        <begin position="234"/>
        <end position="245"/>
    </location>
</feature>
<evidence type="ECO:0000313" key="2">
    <source>
        <dbReference type="EMBL" id="KAA1067895.1"/>
    </source>
</evidence>